<dbReference type="SMART" id="SM00422">
    <property type="entry name" value="HTH_MERR"/>
    <property type="match status" value="1"/>
</dbReference>
<keyword evidence="1" id="KW-0678">Repressor</keyword>
<dbReference type="InterPro" id="IPR009061">
    <property type="entry name" value="DNA-bd_dom_put_sf"/>
</dbReference>
<gene>
    <name evidence="6" type="ORF">GCM10008025_18560</name>
</gene>
<feature type="domain" description="HTH merR-type" evidence="5">
    <location>
        <begin position="1"/>
        <end position="71"/>
    </location>
</feature>
<dbReference type="Gene3D" id="1.10.1660.10">
    <property type="match status" value="1"/>
</dbReference>
<dbReference type="Pfam" id="PF13411">
    <property type="entry name" value="MerR_1"/>
    <property type="match status" value="1"/>
</dbReference>
<protein>
    <recommendedName>
        <fullName evidence="5">HTH merR-type domain-containing protein</fullName>
    </recommendedName>
</protein>
<keyword evidence="7" id="KW-1185">Reference proteome</keyword>
<sequence>MYTIGIFSKICNVPVKTLRYYDDIDLLKPSYIDDETNYRYYDYDKIESVKIIMLFKGLNIPLAEIKNIIASAEQIKWNSILDEKIS</sequence>
<dbReference type="PROSITE" id="PS50937">
    <property type="entry name" value="HTH_MERR_2"/>
    <property type="match status" value="1"/>
</dbReference>
<reference evidence="6" key="1">
    <citation type="journal article" date="2014" name="Int. J. Syst. Evol. Microbiol.">
        <title>Complete genome sequence of Corynebacterium casei LMG S-19264T (=DSM 44701T), isolated from a smear-ripened cheese.</title>
        <authorList>
            <consortium name="US DOE Joint Genome Institute (JGI-PGF)"/>
            <person name="Walter F."/>
            <person name="Albersmeier A."/>
            <person name="Kalinowski J."/>
            <person name="Ruckert C."/>
        </authorList>
    </citation>
    <scope>NUCLEOTIDE SEQUENCE</scope>
    <source>
        <strain evidence="6">CGMCC 1.12408</strain>
    </source>
</reference>
<dbReference type="PANTHER" id="PTHR30204">
    <property type="entry name" value="REDOX-CYCLING DRUG-SENSING TRANSCRIPTIONAL ACTIVATOR SOXR"/>
    <property type="match status" value="1"/>
</dbReference>
<dbReference type="GO" id="GO:0003677">
    <property type="term" value="F:DNA binding"/>
    <property type="evidence" value="ECO:0007669"/>
    <property type="project" value="UniProtKB-KW"/>
</dbReference>
<organism evidence="6 7">
    <name type="scientific">Ornithinibacillus halotolerans</name>
    <dbReference type="NCBI Taxonomy" id="1274357"/>
    <lineage>
        <taxon>Bacteria</taxon>
        <taxon>Bacillati</taxon>
        <taxon>Bacillota</taxon>
        <taxon>Bacilli</taxon>
        <taxon>Bacillales</taxon>
        <taxon>Bacillaceae</taxon>
        <taxon>Ornithinibacillus</taxon>
    </lineage>
</organism>
<keyword evidence="2" id="KW-0805">Transcription regulation</keyword>
<dbReference type="EMBL" id="BMEY01000008">
    <property type="protein sequence ID" value="GGA75176.1"/>
    <property type="molecule type" value="Genomic_DNA"/>
</dbReference>
<dbReference type="RefSeq" id="WP_229740701.1">
    <property type="nucleotide sequence ID" value="NZ_BMEY01000008.1"/>
</dbReference>
<evidence type="ECO:0000256" key="1">
    <source>
        <dbReference type="ARBA" id="ARBA00022491"/>
    </source>
</evidence>
<dbReference type="SUPFAM" id="SSF46955">
    <property type="entry name" value="Putative DNA-binding domain"/>
    <property type="match status" value="1"/>
</dbReference>
<reference evidence="6" key="2">
    <citation type="submission" date="2020-09" db="EMBL/GenBank/DDBJ databases">
        <authorList>
            <person name="Sun Q."/>
            <person name="Zhou Y."/>
        </authorList>
    </citation>
    <scope>NUCLEOTIDE SEQUENCE</scope>
    <source>
        <strain evidence="6">CGMCC 1.12408</strain>
    </source>
</reference>
<dbReference type="Proteomes" id="UP000613512">
    <property type="component" value="Unassembled WGS sequence"/>
</dbReference>
<dbReference type="GO" id="GO:0003700">
    <property type="term" value="F:DNA-binding transcription factor activity"/>
    <property type="evidence" value="ECO:0007669"/>
    <property type="project" value="InterPro"/>
</dbReference>
<dbReference type="PANTHER" id="PTHR30204:SF69">
    <property type="entry name" value="MERR-FAMILY TRANSCRIPTIONAL REGULATOR"/>
    <property type="match status" value="1"/>
</dbReference>
<dbReference type="InterPro" id="IPR000551">
    <property type="entry name" value="MerR-type_HTH_dom"/>
</dbReference>
<evidence type="ECO:0000256" key="3">
    <source>
        <dbReference type="ARBA" id="ARBA00023125"/>
    </source>
</evidence>
<dbReference type="InterPro" id="IPR047057">
    <property type="entry name" value="MerR_fam"/>
</dbReference>
<accession>A0A916W7Y0</accession>
<evidence type="ECO:0000256" key="2">
    <source>
        <dbReference type="ARBA" id="ARBA00023015"/>
    </source>
</evidence>
<keyword evidence="4" id="KW-0804">Transcription</keyword>
<name>A0A916W7Y0_9BACI</name>
<proteinExistence type="predicted"/>
<dbReference type="AlphaFoldDB" id="A0A916W7Y0"/>
<keyword evidence="3" id="KW-0238">DNA-binding</keyword>
<evidence type="ECO:0000313" key="6">
    <source>
        <dbReference type="EMBL" id="GGA75176.1"/>
    </source>
</evidence>
<comment type="caution">
    <text evidence="6">The sequence shown here is derived from an EMBL/GenBank/DDBJ whole genome shotgun (WGS) entry which is preliminary data.</text>
</comment>
<evidence type="ECO:0000256" key="4">
    <source>
        <dbReference type="ARBA" id="ARBA00023163"/>
    </source>
</evidence>
<evidence type="ECO:0000259" key="5">
    <source>
        <dbReference type="PROSITE" id="PS50937"/>
    </source>
</evidence>
<evidence type="ECO:0000313" key="7">
    <source>
        <dbReference type="Proteomes" id="UP000613512"/>
    </source>
</evidence>